<dbReference type="AlphaFoldDB" id="A0A6N3C8H5"/>
<dbReference type="EMBL" id="CACRTW010000025">
    <property type="protein sequence ID" value="VYU11664.1"/>
    <property type="molecule type" value="Genomic_DNA"/>
</dbReference>
<organism evidence="1">
    <name type="scientific">Collinsella aerofaciens</name>
    <dbReference type="NCBI Taxonomy" id="74426"/>
    <lineage>
        <taxon>Bacteria</taxon>
        <taxon>Bacillati</taxon>
        <taxon>Actinomycetota</taxon>
        <taxon>Coriobacteriia</taxon>
        <taxon>Coriobacteriales</taxon>
        <taxon>Coriobacteriaceae</taxon>
        <taxon>Collinsella</taxon>
    </lineage>
</organism>
<evidence type="ECO:0008006" key="2">
    <source>
        <dbReference type="Google" id="ProtNLM"/>
    </source>
</evidence>
<proteinExistence type="predicted"/>
<evidence type="ECO:0000313" key="1">
    <source>
        <dbReference type="EMBL" id="VYU11664.1"/>
    </source>
</evidence>
<accession>A0A6N3C8H5</accession>
<protein>
    <recommendedName>
        <fullName evidence="2">Endonuclease</fullName>
    </recommendedName>
</protein>
<reference evidence="1" key="1">
    <citation type="submission" date="2019-11" db="EMBL/GenBank/DDBJ databases">
        <authorList>
            <person name="Feng L."/>
        </authorList>
    </citation>
    <scope>NUCLEOTIDE SEQUENCE</scope>
    <source>
        <strain evidence="1">CaerofaciensLFYP39</strain>
    </source>
</reference>
<gene>
    <name evidence="1" type="ORF">CALFYP39_01465</name>
</gene>
<sequence length="36" mass="4286">MKLLFWNINKKDNADLVVTRMREDEAGIAVFAEFWN</sequence>
<name>A0A6N3C8H5_9ACTN</name>